<accession>A0A8H6MJ45</accession>
<dbReference type="EMBL" id="WIGN01000509">
    <property type="protein sequence ID" value="KAF6790301.1"/>
    <property type="molecule type" value="Genomic_DNA"/>
</dbReference>
<organism evidence="1 2">
    <name type="scientific">Colletotrichum sojae</name>
    <dbReference type="NCBI Taxonomy" id="2175907"/>
    <lineage>
        <taxon>Eukaryota</taxon>
        <taxon>Fungi</taxon>
        <taxon>Dikarya</taxon>
        <taxon>Ascomycota</taxon>
        <taxon>Pezizomycotina</taxon>
        <taxon>Sordariomycetes</taxon>
        <taxon>Hypocreomycetidae</taxon>
        <taxon>Glomerellales</taxon>
        <taxon>Glomerellaceae</taxon>
        <taxon>Colletotrichum</taxon>
        <taxon>Colletotrichum orchidearum species complex</taxon>
    </lineage>
</organism>
<evidence type="ECO:0000313" key="1">
    <source>
        <dbReference type="EMBL" id="KAF6790301.1"/>
    </source>
</evidence>
<name>A0A8H6MJ45_9PEZI</name>
<gene>
    <name evidence="1" type="ORF">CSOJ01_14625</name>
</gene>
<comment type="caution">
    <text evidence="1">The sequence shown here is derived from an EMBL/GenBank/DDBJ whole genome shotgun (WGS) entry which is preliminary data.</text>
</comment>
<sequence>MLKHIVTCIDGQRRVQAAKSILGEDAFWTLRLPNRPGASLIMLVRNSTTSQLSNRRSCQKLTQTAGSFTIFVNSGGRAISRRPEVEWNGSVYRRESIER</sequence>
<keyword evidence="2" id="KW-1185">Reference proteome</keyword>
<protein>
    <submittedName>
        <fullName evidence="1">Uncharacterized protein</fullName>
    </submittedName>
</protein>
<evidence type="ECO:0000313" key="2">
    <source>
        <dbReference type="Proteomes" id="UP000652219"/>
    </source>
</evidence>
<dbReference type="Proteomes" id="UP000652219">
    <property type="component" value="Unassembled WGS sequence"/>
</dbReference>
<dbReference type="AlphaFoldDB" id="A0A8H6MJ45"/>
<proteinExistence type="predicted"/>
<reference evidence="1 2" key="1">
    <citation type="journal article" date="2020" name="Phytopathology">
        <title>Genome Sequence Resources of Colletotrichum truncatum, C. plurivorum, C. musicola, and C. sojae: Four Species Pathogenic to Soybean (Glycine max).</title>
        <authorList>
            <person name="Rogerio F."/>
            <person name="Boufleur T.R."/>
            <person name="Ciampi-Guillardi M."/>
            <person name="Sukno S.A."/>
            <person name="Thon M.R."/>
            <person name="Massola Junior N.S."/>
            <person name="Baroncelli R."/>
        </authorList>
    </citation>
    <scope>NUCLEOTIDE SEQUENCE [LARGE SCALE GENOMIC DNA]</scope>
    <source>
        <strain evidence="1 2">LFN0009</strain>
    </source>
</reference>